<dbReference type="CDD" id="cd01949">
    <property type="entry name" value="GGDEF"/>
    <property type="match status" value="1"/>
</dbReference>
<dbReference type="Pfam" id="PF01590">
    <property type="entry name" value="GAF"/>
    <property type="match status" value="1"/>
</dbReference>
<dbReference type="InterPro" id="IPR001789">
    <property type="entry name" value="Sig_transdc_resp-reg_receiver"/>
</dbReference>
<keyword evidence="1 7" id="KW-0808">Transferase</keyword>
<dbReference type="EC" id="2.7.7.65" evidence="7"/>
<dbReference type="NCBIfam" id="TIGR00254">
    <property type="entry name" value="GGDEF"/>
    <property type="match status" value="1"/>
</dbReference>
<accession>A0ABZ2UX45</accession>
<feature type="domain" description="GGDEF" evidence="6">
    <location>
        <begin position="356"/>
        <end position="493"/>
    </location>
</feature>
<feature type="domain" description="Response regulatory" evidence="5">
    <location>
        <begin position="11"/>
        <end position="134"/>
    </location>
</feature>
<dbReference type="PROSITE" id="PS50046">
    <property type="entry name" value="PHYTOCHROME_2"/>
    <property type="match status" value="1"/>
</dbReference>
<evidence type="ECO:0000256" key="2">
    <source>
        <dbReference type="ARBA" id="ARBA00022777"/>
    </source>
</evidence>
<dbReference type="Gene3D" id="3.40.50.2300">
    <property type="match status" value="1"/>
</dbReference>
<evidence type="ECO:0000313" key="7">
    <source>
        <dbReference type="EMBL" id="WZB88793.1"/>
    </source>
</evidence>
<dbReference type="RefSeq" id="WP_353931697.1">
    <property type="nucleotide sequence ID" value="NZ_CP150886.1"/>
</dbReference>
<dbReference type="InterPro" id="IPR029787">
    <property type="entry name" value="Nucleotide_cyclase"/>
</dbReference>
<protein>
    <submittedName>
        <fullName evidence="7">Diguanylate cyclase</fullName>
        <ecNumber evidence="7">2.7.7.65</ecNumber>
    </submittedName>
</protein>
<keyword evidence="3" id="KW-0597">Phosphoprotein</keyword>
<keyword evidence="7" id="KW-0548">Nucleotidyltransferase</keyword>
<evidence type="ECO:0000259" key="6">
    <source>
        <dbReference type="PROSITE" id="PS50887"/>
    </source>
</evidence>
<dbReference type="InterPro" id="IPR011006">
    <property type="entry name" value="CheY-like_superfamily"/>
</dbReference>
<dbReference type="Gene3D" id="3.30.70.270">
    <property type="match status" value="1"/>
</dbReference>
<dbReference type="InterPro" id="IPR050469">
    <property type="entry name" value="Diguanylate_Cyclase"/>
</dbReference>
<dbReference type="Pfam" id="PF00990">
    <property type="entry name" value="GGDEF"/>
    <property type="match status" value="1"/>
</dbReference>
<dbReference type="Gene3D" id="3.30.450.40">
    <property type="match status" value="1"/>
</dbReference>
<dbReference type="InterPro" id="IPR043128">
    <property type="entry name" value="Rev_trsase/Diguanyl_cyclase"/>
</dbReference>
<dbReference type="InterPro" id="IPR016132">
    <property type="entry name" value="Phyto_chromo_attachment"/>
</dbReference>
<dbReference type="GO" id="GO:0052621">
    <property type="term" value="F:diguanylate cyclase activity"/>
    <property type="evidence" value="ECO:0007669"/>
    <property type="project" value="UniProtKB-EC"/>
</dbReference>
<sequence>MNTFLHTRIPLVLIVDDDLIIQTQLCQVMQQEGYEVVVANNGQEALDIYINLNPNIVLLDAMMPVMDGFTCCTQMQALATEKFTDDLSLTTPILMITGLHDPDSVDKAFAVGASDYITKPIHWAVLRLRVRRLLQMSGTMKKLKQKIEQEKLIVKITNKIRQSLNLNIILNTTVKEVRKLLKTDQVIVYGFQPDGSANILVESVNNEWQSIQGENVKDCYFLNKCRQKYQKGGIQIINNIKEVGISQCQIDSLNQWQAKASLVVPIVQNEYVWGLLIVYQCSSPRQWQQMEIDLLQQIADQLVIGIRQAHIYEQLEIANQELIRLANIDGLTQIANRRCFDQVLLKEWKRLQREKLPLSLILCDIDYFKKYNDTYGHPAGDECLKKVAHILSQSINRAADLAARYGGEEFVLILPQTETKGAVHIAKKIRTKIESAAIPHISSLVSEYITLSLGIATIVPSLETDSQYLISQADQALYKAKESGRNRFAVASQAIKPMKLIGDIIHNNN</sequence>
<dbReference type="InterPro" id="IPR003018">
    <property type="entry name" value="GAF"/>
</dbReference>
<dbReference type="SUPFAM" id="SSF52172">
    <property type="entry name" value="CheY-like"/>
    <property type="match status" value="1"/>
</dbReference>
<name>A0ABZ2UX45_9CYAN</name>
<dbReference type="EMBL" id="CP150886">
    <property type="protein sequence ID" value="WZB88793.1"/>
    <property type="molecule type" value="Genomic_DNA"/>
</dbReference>
<evidence type="ECO:0000313" key="8">
    <source>
        <dbReference type="Proteomes" id="UP001483337"/>
    </source>
</evidence>
<dbReference type="SMART" id="SM00267">
    <property type="entry name" value="GGDEF"/>
    <property type="match status" value="1"/>
</dbReference>
<dbReference type="PROSITE" id="PS50887">
    <property type="entry name" value="GGDEF"/>
    <property type="match status" value="1"/>
</dbReference>
<organism evidence="7 8">
    <name type="scientific">Okeanomitos corallinicola TIOX110</name>
    <dbReference type="NCBI Taxonomy" id="3133117"/>
    <lineage>
        <taxon>Bacteria</taxon>
        <taxon>Bacillati</taxon>
        <taxon>Cyanobacteriota</taxon>
        <taxon>Cyanophyceae</taxon>
        <taxon>Nostocales</taxon>
        <taxon>Aphanizomenonaceae</taxon>
        <taxon>Okeanomitos</taxon>
    </lineage>
</organism>
<evidence type="ECO:0000259" key="5">
    <source>
        <dbReference type="PROSITE" id="PS50110"/>
    </source>
</evidence>
<dbReference type="SMART" id="SM00448">
    <property type="entry name" value="REC"/>
    <property type="match status" value="1"/>
</dbReference>
<evidence type="ECO:0000256" key="1">
    <source>
        <dbReference type="ARBA" id="ARBA00022679"/>
    </source>
</evidence>
<dbReference type="SUPFAM" id="SSF55781">
    <property type="entry name" value="GAF domain-like"/>
    <property type="match status" value="1"/>
</dbReference>
<dbReference type="PROSITE" id="PS50110">
    <property type="entry name" value="RESPONSE_REGULATORY"/>
    <property type="match status" value="1"/>
</dbReference>
<dbReference type="Proteomes" id="UP001483337">
    <property type="component" value="Chromosome"/>
</dbReference>
<feature type="modified residue" description="4-aspartylphosphate" evidence="3">
    <location>
        <position position="60"/>
    </location>
</feature>
<proteinExistence type="predicted"/>
<keyword evidence="8" id="KW-1185">Reference proteome</keyword>
<dbReference type="PANTHER" id="PTHR45138">
    <property type="entry name" value="REGULATORY COMPONENTS OF SENSORY TRANSDUCTION SYSTEM"/>
    <property type="match status" value="1"/>
</dbReference>
<dbReference type="SUPFAM" id="SSF55073">
    <property type="entry name" value="Nucleotide cyclase"/>
    <property type="match status" value="1"/>
</dbReference>
<dbReference type="Pfam" id="PF00072">
    <property type="entry name" value="Response_reg"/>
    <property type="match status" value="1"/>
</dbReference>
<evidence type="ECO:0000256" key="3">
    <source>
        <dbReference type="PROSITE-ProRule" id="PRU00169"/>
    </source>
</evidence>
<evidence type="ECO:0000259" key="4">
    <source>
        <dbReference type="PROSITE" id="PS50046"/>
    </source>
</evidence>
<dbReference type="InterPro" id="IPR029016">
    <property type="entry name" value="GAF-like_dom_sf"/>
</dbReference>
<keyword evidence="2" id="KW-0418">Kinase</keyword>
<gene>
    <name evidence="7" type="ORF">WJM97_03675</name>
</gene>
<feature type="domain" description="Phytochrome chromophore attachment site" evidence="4">
    <location>
        <begin position="165"/>
        <end position="301"/>
    </location>
</feature>
<dbReference type="InterPro" id="IPR000160">
    <property type="entry name" value="GGDEF_dom"/>
</dbReference>
<reference evidence="7 8" key="1">
    <citation type="submission" date="2024-04" db="EMBL/GenBank/DDBJ databases">
        <title>Okeanomitos corallinicola gen. &amp; sp. nov. (Nostocales, Cyanobacteria), a new toxic marine heterocyst-forming cyanobacterium from a coral reef.</title>
        <authorList>
            <person name="Li H."/>
            <person name="Li R."/>
            <person name="Kang J."/>
            <person name="Hii K.S."/>
            <person name="Mohamed H.F."/>
            <person name="Xu X."/>
            <person name="Luo Z."/>
        </authorList>
    </citation>
    <scope>NUCLEOTIDE SEQUENCE [LARGE SCALE GENOMIC DNA]</scope>
    <source>
        <strain evidence="7 8">TIOX110</strain>
    </source>
</reference>
<dbReference type="PANTHER" id="PTHR45138:SF9">
    <property type="entry name" value="DIGUANYLATE CYCLASE DGCM-RELATED"/>
    <property type="match status" value="1"/>
</dbReference>
<dbReference type="SMART" id="SM00065">
    <property type="entry name" value="GAF"/>
    <property type="match status" value="1"/>
</dbReference>